<gene>
    <name evidence="1" type="ORF">HPA02_28700</name>
</gene>
<dbReference type="EMBL" id="BJUK01000041">
    <property type="protein sequence ID" value="GEK48587.1"/>
    <property type="molecule type" value="Genomic_DNA"/>
</dbReference>
<reference evidence="1 2" key="1">
    <citation type="submission" date="2019-07" db="EMBL/GenBank/DDBJ databases">
        <title>Whole genome shotgun sequence of Halomonas pacifica NBRC 102220.</title>
        <authorList>
            <person name="Hosoyama A."/>
            <person name="Uohara A."/>
            <person name="Ohji S."/>
            <person name="Ichikawa N."/>
        </authorList>
    </citation>
    <scope>NUCLEOTIDE SEQUENCE [LARGE SCALE GENOMIC DNA]</scope>
    <source>
        <strain evidence="1 2">NBRC 102220</strain>
    </source>
</reference>
<comment type="caution">
    <text evidence="1">The sequence shown here is derived from an EMBL/GenBank/DDBJ whole genome shotgun (WGS) entry which is preliminary data.</text>
</comment>
<accession>A0A510XD03</accession>
<protein>
    <submittedName>
        <fullName evidence="1">Uncharacterized protein</fullName>
    </submittedName>
</protein>
<dbReference type="Proteomes" id="UP000321275">
    <property type="component" value="Unassembled WGS sequence"/>
</dbReference>
<sequence>MGRVAPPGLSRRGPVWAGGGFILASFYGIKPRAFLQSSALVAPGPGGDNREGVIQTPKTHMHRHRVPGAVATSGRAVGSLGCMEA</sequence>
<evidence type="ECO:0000313" key="1">
    <source>
        <dbReference type="EMBL" id="GEK48587.1"/>
    </source>
</evidence>
<name>A0A510XD03_9GAMM</name>
<organism evidence="1 2">
    <name type="scientific">Bisbaumannia pacifica</name>
    <dbReference type="NCBI Taxonomy" id="77098"/>
    <lineage>
        <taxon>Bacteria</taxon>
        <taxon>Pseudomonadati</taxon>
        <taxon>Pseudomonadota</taxon>
        <taxon>Gammaproteobacteria</taxon>
        <taxon>Oceanospirillales</taxon>
        <taxon>Halomonadaceae</taxon>
        <taxon>Bisbaumannia</taxon>
    </lineage>
</organism>
<proteinExistence type="predicted"/>
<keyword evidence="2" id="KW-1185">Reference proteome</keyword>
<dbReference type="AlphaFoldDB" id="A0A510XD03"/>
<evidence type="ECO:0000313" key="2">
    <source>
        <dbReference type="Proteomes" id="UP000321275"/>
    </source>
</evidence>